<name>A0A2K8MJ48_9SPHN</name>
<evidence type="ECO:0000313" key="4">
    <source>
        <dbReference type="Proteomes" id="UP000229081"/>
    </source>
</evidence>
<reference evidence="3 4" key="1">
    <citation type="submission" date="2017-11" db="EMBL/GenBank/DDBJ databases">
        <title>Complete genome sequence of Sphingomonas sp. Strain Cra20, a psychrotolerant potential plant growth promoting rhizobacteria.</title>
        <authorList>
            <person name="Luo Y."/>
        </authorList>
    </citation>
    <scope>NUCLEOTIDE SEQUENCE [LARGE SCALE GENOMIC DNA]</scope>
    <source>
        <strain evidence="3 4">Cra20</strain>
    </source>
</reference>
<keyword evidence="2" id="KW-0472">Membrane</keyword>
<dbReference type="InterPro" id="IPR007039">
    <property type="entry name" value="TrbC/VirB2"/>
</dbReference>
<proteinExistence type="predicted"/>
<dbReference type="OrthoDB" id="7428140at2"/>
<evidence type="ECO:0000313" key="3">
    <source>
        <dbReference type="EMBL" id="ATY32586.1"/>
    </source>
</evidence>
<dbReference type="RefSeq" id="WP_100282393.1">
    <property type="nucleotide sequence ID" value="NZ_CP024923.1"/>
</dbReference>
<feature type="transmembrane region" description="Helical" evidence="2">
    <location>
        <begin position="67"/>
        <end position="88"/>
    </location>
</feature>
<dbReference type="KEGG" id="sphc:CVN68_11880"/>
<accession>A0A2K8MJ48</accession>
<feature type="region of interest" description="Disordered" evidence="1">
    <location>
        <begin position="108"/>
        <end position="132"/>
    </location>
</feature>
<evidence type="ECO:0000256" key="2">
    <source>
        <dbReference type="SAM" id="Phobius"/>
    </source>
</evidence>
<keyword evidence="2" id="KW-1133">Transmembrane helix</keyword>
<dbReference type="Pfam" id="PF04956">
    <property type="entry name" value="TrbC"/>
    <property type="match status" value="1"/>
</dbReference>
<feature type="compositionally biased region" description="Low complexity" evidence="1">
    <location>
        <begin position="121"/>
        <end position="132"/>
    </location>
</feature>
<keyword evidence="2" id="KW-0812">Transmembrane</keyword>
<sequence>MTSQAFAIFVSPSLADPVEPGPLLEAVTWLEGTALGTVATTVGVLVVAGIGLSMLAGRIHWRKGLTVVIGCFVLFGARGIAGGILGMVRGRSATVEVRQAEATLSPLTSIPKAPAPPVPAYDPYAGASVPPR</sequence>
<dbReference type="AlphaFoldDB" id="A0A2K8MJ48"/>
<gene>
    <name evidence="3" type="ORF">CVN68_11880</name>
</gene>
<keyword evidence="4" id="KW-1185">Reference proteome</keyword>
<evidence type="ECO:0008006" key="5">
    <source>
        <dbReference type="Google" id="ProtNLM"/>
    </source>
</evidence>
<organism evidence="3 4">
    <name type="scientific">Sphingomonas psychrotolerans</name>
    <dbReference type="NCBI Taxonomy" id="1327635"/>
    <lineage>
        <taxon>Bacteria</taxon>
        <taxon>Pseudomonadati</taxon>
        <taxon>Pseudomonadota</taxon>
        <taxon>Alphaproteobacteria</taxon>
        <taxon>Sphingomonadales</taxon>
        <taxon>Sphingomonadaceae</taxon>
        <taxon>Sphingomonas</taxon>
    </lineage>
</organism>
<dbReference type="Proteomes" id="UP000229081">
    <property type="component" value="Chromosome"/>
</dbReference>
<feature type="transmembrane region" description="Helical" evidence="2">
    <location>
        <begin position="34"/>
        <end position="55"/>
    </location>
</feature>
<evidence type="ECO:0000256" key="1">
    <source>
        <dbReference type="SAM" id="MobiDB-lite"/>
    </source>
</evidence>
<dbReference type="EMBL" id="CP024923">
    <property type="protein sequence ID" value="ATY32586.1"/>
    <property type="molecule type" value="Genomic_DNA"/>
</dbReference>
<protein>
    <recommendedName>
        <fullName evidence="5">Type IV secretion system protein VirB2</fullName>
    </recommendedName>
</protein>